<reference evidence="6" key="3">
    <citation type="submission" date="2025-09" db="UniProtKB">
        <authorList>
            <consortium name="Ensembl"/>
        </authorList>
    </citation>
    <scope>IDENTIFICATION</scope>
</reference>
<dbReference type="AlphaFoldDB" id="A0A3P8V085"/>
<keyword evidence="7" id="KW-1185">Reference proteome</keyword>
<feature type="domain" description="Beta/gamma crystallin 'Greek key'" evidence="5">
    <location>
        <begin position="133"/>
        <end position="175"/>
    </location>
</feature>
<dbReference type="InterPro" id="IPR050252">
    <property type="entry name" value="Beta/Gamma-Crystallin"/>
</dbReference>
<sequence>ISKTSTIIFYEDHNFSGRRHTCTDDCADLSGLISRCNSISVESGCFMIYEKPNFCGNQYYLRRGQYPDFHHWMGVSDSVSSCYLIPEDPGSFNIRLYERTEFGGLMMDLTDDCPSVMERFHLNNIFSCHAVSGNWLFYEHPHYRGRMHLIRPGEYKRFTEWGGRSARVSSVRRIADY</sequence>
<dbReference type="GO" id="GO:0002088">
    <property type="term" value="P:lens development in camera-type eye"/>
    <property type="evidence" value="ECO:0007669"/>
    <property type="project" value="TreeGrafter"/>
</dbReference>
<comment type="similarity">
    <text evidence="2">Belongs to the beta/gamma-crystallin family.</text>
</comment>
<protein>
    <submittedName>
        <fullName evidence="6">Gamma-crystallin M2-like</fullName>
    </submittedName>
</protein>
<evidence type="ECO:0000259" key="5">
    <source>
        <dbReference type="PROSITE" id="PS50915"/>
    </source>
</evidence>
<dbReference type="PANTHER" id="PTHR11818">
    <property type="entry name" value="BETA/GAMMA CRYSTALLIN"/>
    <property type="match status" value="1"/>
</dbReference>
<accession>A0A3P8V085</accession>
<dbReference type="PROSITE" id="PS50915">
    <property type="entry name" value="CRYSTALLIN_BETA_GAMMA"/>
    <property type="match status" value="3"/>
</dbReference>
<reference evidence="6" key="2">
    <citation type="submission" date="2025-08" db="UniProtKB">
        <authorList>
            <consortium name="Ensembl"/>
        </authorList>
    </citation>
    <scope>IDENTIFICATION</scope>
</reference>
<evidence type="ECO:0000256" key="1">
    <source>
        <dbReference type="ARBA" id="ARBA00003689"/>
    </source>
</evidence>
<feature type="domain" description="Beta/gamma crystallin 'Greek key'" evidence="5">
    <location>
        <begin position="44"/>
        <end position="86"/>
    </location>
</feature>
<name>A0A3P8V085_CYNSE</name>
<dbReference type="InterPro" id="IPR001064">
    <property type="entry name" value="Beta/gamma_crystallin"/>
</dbReference>
<organism evidence="6 7">
    <name type="scientific">Cynoglossus semilaevis</name>
    <name type="common">Tongue sole</name>
    <dbReference type="NCBI Taxonomy" id="244447"/>
    <lineage>
        <taxon>Eukaryota</taxon>
        <taxon>Metazoa</taxon>
        <taxon>Chordata</taxon>
        <taxon>Craniata</taxon>
        <taxon>Vertebrata</taxon>
        <taxon>Euteleostomi</taxon>
        <taxon>Actinopterygii</taxon>
        <taxon>Neopterygii</taxon>
        <taxon>Teleostei</taxon>
        <taxon>Neoteleostei</taxon>
        <taxon>Acanthomorphata</taxon>
        <taxon>Carangaria</taxon>
        <taxon>Pleuronectiformes</taxon>
        <taxon>Pleuronectoidei</taxon>
        <taxon>Cynoglossidae</taxon>
        <taxon>Cynoglossinae</taxon>
        <taxon>Cynoglossus</taxon>
    </lineage>
</organism>
<dbReference type="GO" id="GO:0005212">
    <property type="term" value="F:structural constituent of eye lens"/>
    <property type="evidence" value="ECO:0007669"/>
    <property type="project" value="UniProtKB-KW"/>
</dbReference>
<keyword evidence="4" id="KW-0677">Repeat</keyword>
<evidence type="ECO:0000256" key="2">
    <source>
        <dbReference type="ARBA" id="ARBA00009646"/>
    </source>
</evidence>
<evidence type="ECO:0000256" key="4">
    <source>
        <dbReference type="ARBA" id="ARBA00022737"/>
    </source>
</evidence>
<dbReference type="GeneTree" id="ENSGT00940000163494"/>
<evidence type="ECO:0000256" key="3">
    <source>
        <dbReference type="ARBA" id="ARBA00022613"/>
    </source>
</evidence>
<dbReference type="Gene3D" id="2.60.20.10">
    <property type="entry name" value="Crystallins"/>
    <property type="match status" value="2"/>
</dbReference>
<dbReference type="FunFam" id="2.60.20.10:FF:000003">
    <property type="entry name" value="Crystallin gamma S"/>
    <property type="match status" value="1"/>
</dbReference>
<dbReference type="Pfam" id="PF00030">
    <property type="entry name" value="Crystall"/>
    <property type="match status" value="2"/>
</dbReference>
<evidence type="ECO:0000313" key="6">
    <source>
        <dbReference type="Ensembl" id="ENSCSEP00000005895.1"/>
    </source>
</evidence>
<dbReference type="SMART" id="SM00247">
    <property type="entry name" value="XTALbg"/>
    <property type="match status" value="2"/>
</dbReference>
<dbReference type="Ensembl" id="ENSCSET00000005959.1">
    <property type="protein sequence ID" value="ENSCSEP00000005895.1"/>
    <property type="gene ID" value="ENSCSEG00000003806.1"/>
</dbReference>
<dbReference type="GO" id="GO:0007601">
    <property type="term" value="P:visual perception"/>
    <property type="evidence" value="ECO:0007669"/>
    <property type="project" value="TreeGrafter"/>
</dbReference>
<comment type="function">
    <text evidence="1">Crystallins are the dominant structural components of the vertebrate eye lens.</text>
</comment>
<dbReference type="PANTHER" id="PTHR11818:SF129">
    <property type="entry name" value="CRYSTALLIN, GAMMA M6-RELATED"/>
    <property type="match status" value="1"/>
</dbReference>
<feature type="domain" description="Beta/gamma crystallin 'Greek key'" evidence="5">
    <location>
        <begin position="5"/>
        <end position="43"/>
    </location>
</feature>
<keyword evidence="3" id="KW-0273">Eye lens protein</keyword>
<evidence type="ECO:0000313" key="7">
    <source>
        <dbReference type="Proteomes" id="UP000265120"/>
    </source>
</evidence>
<dbReference type="SUPFAM" id="SSF49695">
    <property type="entry name" value="gamma-Crystallin-like"/>
    <property type="match status" value="1"/>
</dbReference>
<dbReference type="InterPro" id="IPR011024">
    <property type="entry name" value="G_crystallin-like"/>
</dbReference>
<dbReference type="Proteomes" id="UP000265120">
    <property type="component" value="Chromosome 16"/>
</dbReference>
<dbReference type="PRINTS" id="PR01367">
    <property type="entry name" value="BGCRYSTALLIN"/>
</dbReference>
<reference evidence="6 7" key="1">
    <citation type="journal article" date="2014" name="Nat. Genet.">
        <title>Whole-genome sequence of a flatfish provides insights into ZW sex chromosome evolution and adaptation to a benthic lifestyle.</title>
        <authorList>
            <person name="Chen S."/>
            <person name="Zhang G."/>
            <person name="Shao C."/>
            <person name="Huang Q."/>
            <person name="Liu G."/>
            <person name="Zhang P."/>
            <person name="Song W."/>
            <person name="An N."/>
            <person name="Chalopin D."/>
            <person name="Volff J.N."/>
            <person name="Hong Y."/>
            <person name="Li Q."/>
            <person name="Sha Z."/>
            <person name="Zhou H."/>
            <person name="Xie M."/>
            <person name="Yu Q."/>
            <person name="Liu Y."/>
            <person name="Xiang H."/>
            <person name="Wang N."/>
            <person name="Wu K."/>
            <person name="Yang C."/>
            <person name="Zhou Q."/>
            <person name="Liao X."/>
            <person name="Yang L."/>
            <person name="Hu Q."/>
            <person name="Zhang J."/>
            <person name="Meng L."/>
            <person name="Jin L."/>
            <person name="Tian Y."/>
            <person name="Lian J."/>
            <person name="Yang J."/>
            <person name="Miao G."/>
            <person name="Liu S."/>
            <person name="Liang Z."/>
            <person name="Yan F."/>
            <person name="Li Y."/>
            <person name="Sun B."/>
            <person name="Zhang H."/>
            <person name="Zhang J."/>
            <person name="Zhu Y."/>
            <person name="Du M."/>
            <person name="Zhao Y."/>
            <person name="Schartl M."/>
            <person name="Tang Q."/>
            <person name="Wang J."/>
        </authorList>
    </citation>
    <scope>NUCLEOTIDE SEQUENCE</scope>
</reference>
<dbReference type="FunFam" id="2.60.20.10:FF:000001">
    <property type="entry name" value="Crystallin gamma S"/>
    <property type="match status" value="1"/>
</dbReference>
<dbReference type="InParanoid" id="A0A3P8V085"/>
<proteinExistence type="inferred from homology"/>